<accession>A0A0G0L6G0</accession>
<dbReference type="EMBL" id="LBVO01000049">
    <property type="protein sequence ID" value="KKQ87593.1"/>
    <property type="molecule type" value="Genomic_DNA"/>
</dbReference>
<dbReference type="PROSITE" id="PS00170">
    <property type="entry name" value="CSA_PPIASE_1"/>
    <property type="match status" value="1"/>
</dbReference>
<evidence type="ECO:0000313" key="6">
    <source>
        <dbReference type="EMBL" id="KKQ87593.1"/>
    </source>
</evidence>
<evidence type="ECO:0000259" key="5">
    <source>
        <dbReference type="PROSITE" id="PS50072"/>
    </source>
</evidence>
<keyword evidence="4" id="KW-0472">Membrane</keyword>
<dbReference type="PROSITE" id="PS50072">
    <property type="entry name" value="CSA_PPIASE_2"/>
    <property type="match status" value="1"/>
</dbReference>
<feature type="domain" description="PPIase cyclophilin-type" evidence="5">
    <location>
        <begin position="69"/>
        <end position="256"/>
    </location>
</feature>
<dbReference type="InterPro" id="IPR029000">
    <property type="entry name" value="Cyclophilin-like_dom_sf"/>
</dbReference>
<organism evidence="6 7">
    <name type="scientific">Berkelbacteria bacterium GW2011_GWA2_38_9</name>
    <dbReference type="NCBI Taxonomy" id="1618334"/>
    <lineage>
        <taxon>Bacteria</taxon>
        <taxon>Candidatus Berkelbacteria</taxon>
    </lineage>
</organism>
<dbReference type="SUPFAM" id="SSF50891">
    <property type="entry name" value="Cyclophilin-like"/>
    <property type="match status" value="1"/>
</dbReference>
<dbReference type="Gene3D" id="2.40.100.10">
    <property type="entry name" value="Cyclophilin-like"/>
    <property type="match status" value="1"/>
</dbReference>
<reference evidence="6 7" key="1">
    <citation type="journal article" date="2015" name="Nature">
        <title>rRNA introns, odd ribosomes, and small enigmatic genomes across a large radiation of phyla.</title>
        <authorList>
            <person name="Brown C.T."/>
            <person name="Hug L.A."/>
            <person name="Thomas B.C."/>
            <person name="Sharon I."/>
            <person name="Castelle C.J."/>
            <person name="Singh A."/>
            <person name="Wilkins M.J."/>
            <person name="Williams K.H."/>
            <person name="Banfield J.F."/>
        </authorList>
    </citation>
    <scope>NUCLEOTIDE SEQUENCE [LARGE SCALE GENOMIC DNA]</scope>
</reference>
<dbReference type="InterPro" id="IPR044666">
    <property type="entry name" value="Cyclophilin_A-like"/>
</dbReference>
<dbReference type="PANTHER" id="PTHR45625:SF4">
    <property type="entry name" value="PEPTIDYLPROLYL ISOMERASE DOMAIN AND WD REPEAT-CONTAINING PROTEIN 1"/>
    <property type="match status" value="1"/>
</dbReference>
<keyword evidence="4" id="KW-0812">Transmembrane</keyword>
<evidence type="ECO:0000313" key="7">
    <source>
        <dbReference type="Proteomes" id="UP000033934"/>
    </source>
</evidence>
<evidence type="ECO:0000256" key="4">
    <source>
        <dbReference type="SAM" id="Phobius"/>
    </source>
</evidence>
<dbReference type="PRINTS" id="PR00153">
    <property type="entry name" value="CSAPPISMRASE"/>
</dbReference>
<keyword evidence="2 3" id="KW-0413">Isomerase</keyword>
<comment type="similarity">
    <text evidence="3">Belongs to the cyclophilin-type PPIase family.</text>
</comment>
<keyword evidence="1 3" id="KW-0697">Rotamase</keyword>
<dbReference type="AlphaFoldDB" id="A0A0G0L6G0"/>
<comment type="caution">
    <text evidence="6">The sequence shown here is derived from an EMBL/GenBank/DDBJ whole genome shotgun (WGS) entry which is preliminary data.</text>
</comment>
<name>A0A0G0L6G0_9BACT</name>
<dbReference type="GO" id="GO:0003755">
    <property type="term" value="F:peptidyl-prolyl cis-trans isomerase activity"/>
    <property type="evidence" value="ECO:0007669"/>
    <property type="project" value="UniProtKB-UniRule"/>
</dbReference>
<dbReference type="Pfam" id="PF00160">
    <property type="entry name" value="Pro_isomerase"/>
    <property type="match status" value="1"/>
</dbReference>
<proteinExistence type="inferred from homology"/>
<comment type="function">
    <text evidence="3">PPIases accelerate the folding of proteins. It catalyzes the cis-trans isomerization of proline imidic peptide bonds in oligopeptides.</text>
</comment>
<dbReference type="PANTHER" id="PTHR45625">
    <property type="entry name" value="PEPTIDYL-PROLYL CIS-TRANS ISOMERASE-RELATED"/>
    <property type="match status" value="1"/>
</dbReference>
<sequence length="258" mass="28856">MGRRARNKKLRREQEKEAQKIQALPWQKRAPFWVLFLYRFSISFLLILPFALIALYIVKIQMTPTDSVNTTTAIIKTDLGDITVKLYDDDAPKTVENFTKLAKKGYYDGLIFHRVIQDFMIQAGDPNCISNDPAKQCGAGGTSIWGKPFKDEINPKGLGISADILKSLKEKGYEYRDDLKSHKMTIGSIAMANAGPNTNGSQFFIVTQKDQPHLNGQHTVFGMVEDGMNAVSAIAAVKVDENDRPEEDVKIKSITISN</sequence>
<gene>
    <name evidence="6" type="ORF">UT11_C0049G0005</name>
</gene>
<dbReference type="InterPro" id="IPR020892">
    <property type="entry name" value="Cyclophilin-type_PPIase_CS"/>
</dbReference>
<keyword evidence="4" id="KW-1133">Transmembrane helix</keyword>
<evidence type="ECO:0000256" key="2">
    <source>
        <dbReference type="ARBA" id="ARBA00023235"/>
    </source>
</evidence>
<dbReference type="EC" id="5.2.1.8" evidence="3"/>
<dbReference type="InterPro" id="IPR002130">
    <property type="entry name" value="Cyclophilin-type_PPIase_dom"/>
</dbReference>
<dbReference type="GO" id="GO:0006457">
    <property type="term" value="P:protein folding"/>
    <property type="evidence" value="ECO:0007669"/>
    <property type="project" value="InterPro"/>
</dbReference>
<dbReference type="PATRIC" id="fig|1618334.3.peg.663"/>
<comment type="catalytic activity">
    <reaction evidence="3">
        <text>[protein]-peptidylproline (omega=180) = [protein]-peptidylproline (omega=0)</text>
        <dbReference type="Rhea" id="RHEA:16237"/>
        <dbReference type="Rhea" id="RHEA-COMP:10747"/>
        <dbReference type="Rhea" id="RHEA-COMP:10748"/>
        <dbReference type="ChEBI" id="CHEBI:83833"/>
        <dbReference type="ChEBI" id="CHEBI:83834"/>
        <dbReference type="EC" id="5.2.1.8"/>
    </reaction>
</comment>
<dbReference type="Proteomes" id="UP000033934">
    <property type="component" value="Unassembled WGS sequence"/>
</dbReference>
<evidence type="ECO:0000256" key="3">
    <source>
        <dbReference type="RuleBase" id="RU363019"/>
    </source>
</evidence>
<dbReference type="CDD" id="cd00317">
    <property type="entry name" value="cyclophilin"/>
    <property type="match status" value="1"/>
</dbReference>
<evidence type="ECO:0000256" key="1">
    <source>
        <dbReference type="ARBA" id="ARBA00023110"/>
    </source>
</evidence>
<protein>
    <recommendedName>
        <fullName evidence="3">Peptidyl-prolyl cis-trans isomerase</fullName>
        <shortName evidence="3">PPIase</shortName>
        <ecNumber evidence="3">5.2.1.8</ecNumber>
    </recommendedName>
</protein>
<feature type="transmembrane region" description="Helical" evidence="4">
    <location>
        <begin position="36"/>
        <end position="58"/>
    </location>
</feature>